<dbReference type="EMBL" id="LS398110">
    <property type="protein sequence ID" value="SPP92789.1"/>
    <property type="molecule type" value="Genomic_DNA"/>
</dbReference>
<evidence type="ECO:0000313" key="3">
    <source>
        <dbReference type="Proteomes" id="UP000246085"/>
    </source>
</evidence>
<feature type="region of interest" description="Disordered" evidence="1">
    <location>
        <begin position="1"/>
        <end position="38"/>
    </location>
</feature>
<gene>
    <name evidence="2" type="ORF">BRAD3257_1668</name>
</gene>
<proteinExistence type="predicted"/>
<dbReference type="KEGG" id="bvz:BRAD3257_1668"/>
<sequence length="38" mass="4062">MAGQSNNLGTPLGCGEAPSREFFKDLNERDAGISHEGR</sequence>
<feature type="compositionally biased region" description="Basic and acidic residues" evidence="1">
    <location>
        <begin position="18"/>
        <end position="38"/>
    </location>
</feature>
<organism evidence="2 3">
    <name type="scientific">Bradyrhizobium vignae</name>
    <dbReference type="NCBI Taxonomy" id="1549949"/>
    <lineage>
        <taxon>Bacteria</taxon>
        <taxon>Pseudomonadati</taxon>
        <taxon>Pseudomonadota</taxon>
        <taxon>Alphaproteobacteria</taxon>
        <taxon>Hyphomicrobiales</taxon>
        <taxon>Nitrobacteraceae</taxon>
        <taxon>Bradyrhizobium</taxon>
    </lineage>
</organism>
<dbReference type="Proteomes" id="UP000246085">
    <property type="component" value="Chromosome BRAD3257"/>
</dbReference>
<accession>A0A2U3PUJ1</accession>
<name>A0A2U3PUJ1_9BRAD</name>
<evidence type="ECO:0000256" key="1">
    <source>
        <dbReference type="SAM" id="MobiDB-lite"/>
    </source>
</evidence>
<dbReference type="AlphaFoldDB" id="A0A2U3PUJ1"/>
<protein>
    <submittedName>
        <fullName evidence="2">Uncharacterized protein</fullName>
    </submittedName>
</protein>
<reference evidence="2 3" key="1">
    <citation type="submission" date="2018-03" db="EMBL/GenBank/DDBJ databases">
        <authorList>
            <person name="Gully D."/>
        </authorList>
    </citation>
    <scope>NUCLEOTIDE SEQUENCE [LARGE SCALE GENOMIC DNA]</scope>
    <source>
        <strain evidence="2">ORS3257</strain>
    </source>
</reference>
<evidence type="ECO:0000313" key="2">
    <source>
        <dbReference type="EMBL" id="SPP92789.1"/>
    </source>
</evidence>